<dbReference type="SUPFAM" id="SSF69593">
    <property type="entry name" value="Glycerol-3-phosphate (1)-acyltransferase"/>
    <property type="match status" value="1"/>
</dbReference>
<protein>
    <recommendedName>
        <fullName evidence="1">Phospholipid/glycerol acyltransferase domain-containing protein</fullName>
    </recommendedName>
</protein>
<keyword evidence="3" id="KW-1185">Reference proteome</keyword>
<reference evidence="2 3" key="2">
    <citation type="submission" date="2015-10" db="EMBL/GenBank/DDBJ databases">
        <title>Draft Genome Sequence of Prosthecomicrobium hirschii ATCC 27832.</title>
        <authorList>
            <person name="Daniel J."/>
            <person name="Givan S.A."/>
            <person name="Brun Y.V."/>
            <person name="Brown P.J."/>
        </authorList>
    </citation>
    <scope>NUCLEOTIDE SEQUENCE [LARGE SCALE GENOMIC DNA]</scope>
    <source>
        <strain evidence="2 3">16</strain>
    </source>
</reference>
<proteinExistence type="predicted"/>
<gene>
    <name evidence="2" type="ORF">ABB55_12625</name>
</gene>
<dbReference type="GO" id="GO:0016746">
    <property type="term" value="F:acyltransferase activity"/>
    <property type="evidence" value="ECO:0007669"/>
    <property type="project" value="InterPro"/>
</dbReference>
<dbReference type="EMBL" id="LJYW01000001">
    <property type="protein sequence ID" value="KPL52955.1"/>
    <property type="molecule type" value="Genomic_DNA"/>
</dbReference>
<reference evidence="2 3" key="1">
    <citation type="submission" date="2015-09" db="EMBL/GenBank/DDBJ databases">
        <authorList>
            <person name="Jackson K.R."/>
            <person name="Lunt B.L."/>
            <person name="Fisher J.N.B."/>
            <person name="Gardner A.V."/>
            <person name="Bailey M.E."/>
            <person name="Deus L.M."/>
            <person name="Earl A.S."/>
            <person name="Gibby P.D."/>
            <person name="Hartmann K.A."/>
            <person name="Liu J.E."/>
            <person name="Manci A.M."/>
            <person name="Nielsen D.A."/>
            <person name="Solomon M.B."/>
            <person name="Breakwell D.P."/>
            <person name="Burnett S.H."/>
            <person name="Grose J.H."/>
        </authorList>
    </citation>
    <scope>NUCLEOTIDE SEQUENCE [LARGE SCALE GENOMIC DNA]</scope>
    <source>
        <strain evidence="2 3">16</strain>
    </source>
</reference>
<evidence type="ECO:0000313" key="2">
    <source>
        <dbReference type="EMBL" id="KPL52955.1"/>
    </source>
</evidence>
<dbReference type="InterPro" id="IPR002123">
    <property type="entry name" value="Plipid/glycerol_acylTrfase"/>
</dbReference>
<organism evidence="2 3">
    <name type="scientific">Prosthecodimorpha hirschii</name>
    <dbReference type="NCBI Taxonomy" id="665126"/>
    <lineage>
        <taxon>Bacteria</taxon>
        <taxon>Pseudomonadati</taxon>
        <taxon>Pseudomonadota</taxon>
        <taxon>Alphaproteobacteria</taxon>
        <taxon>Hyphomicrobiales</taxon>
        <taxon>Ancalomicrobiaceae</taxon>
        <taxon>Prosthecodimorpha</taxon>
    </lineage>
</organism>
<dbReference type="CDD" id="cd07986">
    <property type="entry name" value="LPLAT_ACT14924-like"/>
    <property type="match status" value="1"/>
</dbReference>
<dbReference type="STRING" id="665126.ABB55_12625"/>
<dbReference type="InterPro" id="IPR045746">
    <property type="entry name" value="ACT14924-like_Acyltransf_dom"/>
</dbReference>
<dbReference type="AlphaFoldDB" id="A0A0P6VQY7"/>
<evidence type="ECO:0000259" key="1">
    <source>
        <dbReference type="SMART" id="SM00563"/>
    </source>
</evidence>
<name>A0A0P6VQY7_9HYPH</name>
<evidence type="ECO:0000313" key="3">
    <source>
        <dbReference type="Proteomes" id="UP000048984"/>
    </source>
</evidence>
<comment type="caution">
    <text evidence="2">The sequence shown here is derived from an EMBL/GenBank/DDBJ whole genome shotgun (WGS) entry which is preliminary data.</text>
</comment>
<sequence>MMIEVESEYPAAVFSPEASEDFRFSYARPEQKPFDRALIRVVEAVTGQARLERLYRDWAASGDRSKSFFEAALDLLRVRPRFDGHPLAEIPTDRPVLFLANHPFGVIDGLTLGCLATKVRPDLKIMTHSMLCQVPEARPYLLPVDFDRSAAARLTTVRTRQRAIEWLTDGHAVGIFPGGGIATAGRPLRGPALEHPWHVFVARLLAVPDLLVVPVFFHGQNSRLFQVASHLNYPLRVALIFHETRRRMGRDLRVTIGTPFRADSLPKTDRAEALDDLRRRTLALGNARPEVLANTFRFRDWIEVD</sequence>
<dbReference type="RefSeq" id="WP_054359118.1">
    <property type="nucleotide sequence ID" value="NZ_LJYW01000001.1"/>
</dbReference>
<dbReference type="SMART" id="SM00563">
    <property type="entry name" value="PlsC"/>
    <property type="match status" value="1"/>
</dbReference>
<feature type="domain" description="Phospholipid/glycerol acyltransferase" evidence="1">
    <location>
        <begin position="96"/>
        <end position="220"/>
    </location>
</feature>
<accession>A0A0P6VQY7</accession>
<dbReference type="Pfam" id="PF19576">
    <property type="entry name" value="Acyltransf_2"/>
    <property type="match status" value="1"/>
</dbReference>
<dbReference type="Proteomes" id="UP000048984">
    <property type="component" value="Unassembled WGS sequence"/>
</dbReference>